<dbReference type="InterPro" id="IPR003721">
    <property type="entry name" value="Pantoate_ligase"/>
</dbReference>
<keyword evidence="13" id="KW-1185">Reference proteome</keyword>
<dbReference type="CDD" id="cd00560">
    <property type="entry name" value="PanC"/>
    <property type="match status" value="1"/>
</dbReference>
<dbReference type="PANTHER" id="PTHR21299:SF1">
    <property type="entry name" value="PANTOATE--BETA-ALANINE LIGASE"/>
    <property type="match status" value="1"/>
</dbReference>
<gene>
    <name evidence="12" type="ORF">BCR37DRAFT_319026</name>
</gene>
<evidence type="ECO:0000313" key="12">
    <source>
        <dbReference type="EMBL" id="ORY82686.1"/>
    </source>
</evidence>
<dbReference type="OMA" id="CNHKLEP"/>
<dbReference type="InterPro" id="IPR042176">
    <property type="entry name" value="Pantoate_ligase_C"/>
</dbReference>
<comment type="pathway">
    <text evidence="1">Cofactor biosynthesis; (R)-pantothenate biosynthesis; (R)-pantothenate from (R)-pantoate and beta-alanine: step 1/1.</text>
</comment>
<dbReference type="InterPro" id="IPR014729">
    <property type="entry name" value="Rossmann-like_a/b/a_fold"/>
</dbReference>
<comment type="catalytic activity">
    <reaction evidence="11">
        <text>(R)-pantoate + beta-alanine + ATP = (R)-pantothenate + AMP + diphosphate + H(+)</text>
        <dbReference type="Rhea" id="RHEA:10912"/>
        <dbReference type="ChEBI" id="CHEBI:15378"/>
        <dbReference type="ChEBI" id="CHEBI:15980"/>
        <dbReference type="ChEBI" id="CHEBI:29032"/>
        <dbReference type="ChEBI" id="CHEBI:30616"/>
        <dbReference type="ChEBI" id="CHEBI:33019"/>
        <dbReference type="ChEBI" id="CHEBI:57966"/>
        <dbReference type="ChEBI" id="CHEBI:456215"/>
        <dbReference type="EC" id="6.3.2.1"/>
    </reaction>
</comment>
<keyword evidence="7" id="KW-0547">Nucleotide-binding</keyword>
<keyword evidence="8" id="KW-0067">ATP-binding</keyword>
<dbReference type="NCBIfam" id="TIGR00018">
    <property type="entry name" value="panC"/>
    <property type="match status" value="1"/>
</dbReference>
<dbReference type="UniPathway" id="UPA00028">
    <property type="reaction ID" value="UER00005"/>
</dbReference>
<dbReference type="GO" id="GO:0015940">
    <property type="term" value="P:pantothenate biosynthetic process"/>
    <property type="evidence" value="ECO:0007669"/>
    <property type="project" value="UniProtKB-UniPathway"/>
</dbReference>
<evidence type="ECO:0000256" key="6">
    <source>
        <dbReference type="ARBA" id="ARBA00022655"/>
    </source>
</evidence>
<evidence type="ECO:0000256" key="1">
    <source>
        <dbReference type="ARBA" id="ARBA00004990"/>
    </source>
</evidence>
<dbReference type="Pfam" id="PF02569">
    <property type="entry name" value="Pantoate_ligase"/>
    <property type="match status" value="1"/>
</dbReference>
<dbReference type="EC" id="6.3.2.1" evidence="3"/>
<evidence type="ECO:0000256" key="7">
    <source>
        <dbReference type="ARBA" id="ARBA00022741"/>
    </source>
</evidence>
<dbReference type="GeneID" id="63783581"/>
<evidence type="ECO:0000256" key="9">
    <source>
        <dbReference type="ARBA" id="ARBA00029902"/>
    </source>
</evidence>
<sequence length="298" mass="33077">MSLHKALKPIIFRSVLEYRAWRHQQATKALTIGFVPTMGALHAGHISLVHQAASENSLVVMSIFVNPAQFAPNEDLDKYPRPIESDLAKICETGKVDAVFLPSAQDLYPSGIELDVQRQTGAFVSVLGLSHQLEGAVRPHFFRGVATVLAKFLNIIQPTILYLGQKDIQQSIVVRRMMRDLCYDAELRIGQTVRESDGLAMSSRNVYLSAENRKRATCLSRGLFAAEDAYKSGERNAETLRQCVRDILASEEGVEVEYVSVAHMDDLRELNMIEASPVVCSAAIRLGPTRILDNVILQ</sequence>
<evidence type="ECO:0000256" key="8">
    <source>
        <dbReference type="ARBA" id="ARBA00022840"/>
    </source>
</evidence>
<keyword evidence="5 12" id="KW-0436">Ligase</keyword>
<evidence type="ECO:0000256" key="4">
    <source>
        <dbReference type="ARBA" id="ARBA00015647"/>
    </source>
</evidence>
<reference evidence="12 13" key="1">
    <citation type="submission" date="2016-07" db="EMBL/GenBank/DDBJ databases">
        <title>Pervasive Adenine N6-methylation of Active Genes in Fungi.</title>
        <authorList>
            <consortium name="DOE Joint Genome Institute"/>
            <person name="Mondo S.J."/>
            <person name="Dannebaum R.O."/>
            <person name="Kuo R.C."/>
            <person name="Labutti K."/>
            <person name="Haridas S."/>
            <person name="Kuo A."/>
            <person name="Salamov A."/>
            <person name="Ahrendt S.R."/>
            <person name="Lipzen A."/>
            <person name="Sullivan W."/>
            <person name="Andreopoulos W.B."/>
            <person name="Clum A."/>
            <person name="Lindquist E."/>
            <person name="Daum C."/>
            <person name="Ramamoorthy G.K."/>
            <person name="Gryganskyi A."/>
            <person name="Culley D."/>
            <person name="Magnuson J.K."/>
            <person name="James T.Y."/>
            <person name="O'Malley M.A."/>
            <person name="Stajich J.E."/>
            <person name="Spatafora J.W."/>
            <person name="Visel A."/>
            <person name="Grigoriev I.V."/>
        </authorList>
    </citation>
    <scope>NUCLEOTIDE SEQUENCE [LARGE SCALE GENOMIC DNA]</scope>
    <source>
        <strain evidence="12 13">12-1054</strain>
    </source>
</reference>
<evidence type="ECO:0000256" key="10">
    <source>
        <dbReference type="ARBA" id="ARBA00032806"/>
    </source>
</evidence>
<keyword evidence="6" id="KW-0566">Pantothenate biosynthesis</keyword>
<dbReference type="Gene3D" id="3.40.50.620">
    <property type="entry name" value="HUPs"/>
    <property type="match status" value="1"/>
</dbReference>
<dbReference type="HAMAP" id="MF_00158">
    <property type="entry name" value="PanC"/>
    <property type="match status" value="1"/>
</dbReference>
<evidence type="ECO:0000256" key="11">
    <source>
        <dbReference type="ARBA" id="ARBA00048258"/>
    </source>
</evidence>
<dbReference type="PANTHER" id="PTHR21299">
    <property type="entry name" value="CYTIDYLATE KINASE/PANTOATE-BETA-ALANINE LIGASE"/>
    <property type="match status" value="1"/>
</dbReference>
<comment type="similarity">
    <text evidence="2">Belongs to the pantothenate synthetase family.</text>
</comment>
<organism evidence="12 13">
    <name type="scientific">Protomyces lactucae-debilis</name>
    <dbReference type="NCBI Taxonomy" id="2754530"/>
    <lineage>
        <taxon>Eukaryota</taxon>
        <taxon>Fungi</taxon>
        <taxon>Dikarya</taxon>
        <taxon>Ascomycota</taxon>
        <taxon>Taphrinomycotina</taxon>
        <taxon>Taphrinomycetes</taxon>
        <taxon>Taphrinales</taxon>
        <taxon>Protomycetaceae</taxon>
        <taxon>Protomyces</taxon>
    </lineage>
</organism>
<comment type="caution">
    <text evidence="12">The sequence shown here is derived from an EMBL/GenBank/DDBJ whole genome shotgun (WGS) entry which is preliminary data.</text>
</comment>
<evidence type="ECO:0000256" key="2">
    <source>
        <dbReference type="ARBA" id="ARBA00009256"/>
    </source>
</evidence>
<accession>A0A1Y2FHE8</accession>
<evidence type="ECO:0000313" key="13">
    <source>
        <dbReference type="Proteomes" id="UP000193685"/>
    </source>
</evidence>
<evidence type="ECO:0000256" key="5">
    <source>
        <dbReference type="ARBA" id="ARBA00022598"/>
    </source>
</evidence>
<dbReference type="Gene3D" id="3.30.1300.10">
    <property type="entry name" value="Pantoate-beta-alanine ligase, C-terminal domain"/>
    <property type="match status" value="1"/>
</dbReference>
<dbReference type="OrthoDB" id="2020436at2759"/>
<dbReference type="STRING" id="56484.A0A1Y2FHE8"/>
<dbReference type="Proteomes" id="UP000193685">
    <property type="component" value="Unassembled WGS sequence"/>
</dbReference>
<dbReference type="AlphaFoldDB" id="A0A1Y2FHE8"/>
<name>A0A1Y2FHE8_PROLT</name>
<evidence type="ECO:0000256" key="3">
    <source>
        <dbReference type="ARBA" id="ARBA00012219"/>
    </source>
</evidence>
<dbReference type="GO" id="GO:0005524">
    <property type="term" value="F:ATP binding"/>
    <property type="evidence" value="ECO:0007669"/>
    <property type="project" value="UniProtKB-KW"/>
</dbReference>
<dbReference type="SUPFAM" id="SSF52374">
    <property type="entry name" value="Nucleotidylyl transferase"/>
    <property type="match status" value="1"/>
</dbReference>
<proteinExistence type="inferred from homology"/>
<dbReference type="FunFam" id="3.40.50.620:FF:000013">
    <property type="entry name" value="Pantothenate synthetase"/>
    <property type="match status" value="1"/>
</dbReference>
<dbReference type="EMBL" id="MCFI01000009">
    <property type="protein sequence ID" value="ORY82686.1"/>
    <property type="molecule type" value="Genomic_DNA"/>
</dbReference>
<protein>
    <recommendedName>
        <fullName evidence="4">Pantoate--beta-alanine ligase</fullName>
        <ecNumber evidence="3">6.3.2.1</ecNumber>
    </recommendedName>
    <alternativeName>
        <fullName evidence="10">Pantoate-activating enzyme</fullName>
    </alternativeName>
    <alternativeName>
        <fullName evidence="9">Pantothenate synthetase</fullName>
    </alternativeName>
</protein>
<dbReference type="GO" id="GO:0004592">
    <property type="term" value="F:pantoate-beta-alanine ligase activity"/>
    <property type="evidence" value="ECO:0007669"/>
    <property type="project" value="UniProtKB-EC"/>
</dbReference>
<dbReference type="RefSeq" id="XP_040725557.1">
    <property type="nucleotide sequence ID" value="XM_040866982.1"/>
</dbReference>